<sequence>MQKINVNDEICHPFIQQLWQKSLLPEFVGIIMGDGRLISINQNNYFIDHEIRHELKIGEESTIDNLLELTDDTISITPYGQGESIAGTDALASCGEGEMGNEGFVAVTNTHGLLWAAFFANSNPFYQVNIVGDCVAAVNSYEATWYFPIDSPWNITITYAR</sequence>
<gene>
    <name evidence="1" type="ORF">IV454_00785</name>
</gene>
<protein>
    <submittedName>
        <fullName evidence="1">Uncharacterized protein</fullName>
    </submittedName>
</protein>
<proteinExistence type="predicted"/>
<keyword evidence="2" id="KW-1185">Reference proteome</keyword>
<name>A0AA48WES6_9BURK</name>
<dbReference type="Proteomes" id="UP000662888">
    <property type="component" value="Chromosome"/>
</dbReference>
<reference evidence="1 2" key="1">
    <citation type="submission" date="2020-11" db="EMBL/GenBank/DDBJ databases">
        <authorList>
            <person name="Sun Q."/>
        </authorList>
    </citation>
    <scope>NUCLEOTIDE SEQUENCE [LARGE SCALE GENOMIC DNA]</scope>
    <source>
        <strain evidence="1 2">P8398</strain>
    </source>
</reference>
<evidence type="ECO:0000313" key="2">
    <source>
        <dbReference type="Proteomes" id="UP000662888"/>
    </source>
</evidence>
<accession>A0AA48WES6</accession>
<organism evidence="1 2">
    <name type="scientific">Massilia antarctica</name>
    <dbReference type="NCBI Taxonomy" id="2765360"/>
    <lineage>
        <taxon>Bacteria</taxon>
        <taxon>Pseudomonadati</taxon>
        <taxon>Pseudomonadota</taxon>
        <taxon>Betaproteobacteria</taxon>
        <taxon>Burkholderiales</taxon>
        <taxon>Oxalobacteraceae</taxon>
        <taxon>Telluria group</taxon>
        <taxon>Massilia</taxon>
    </lineage>
</organism>
<dbReference type="RefSeq" id="WP_206089768.1">
    <property type="nucleotide sequence ID" value="NZ_CP065053.1"/>
</dbReference>
<evidence type="ECO:0000313" key="1">
    <source>
        <dbReference type="EMBL" id="QPI50212.1"/>
    </source>
</evidence>
<dbReference type="EMBL" id="CP065053">
    <property type="protein sequence ID" value="QPI50212.1"/>
    <property type="molecule type" value="Genomic_DNA"/>
</dbReference>